<sequence>MTFADWKTGLDSKALGSWNLHCCMPQNLDFFVIVASLNGIFGGRGQANYAAGNTYKDALAHYRIGLGLKAVAIDLGLVVDQGLVSENKDILDSLRRVGHLKDIRSEDLLALLDHYCDPHISHFSATKMRKF</sequence>
<dbReference type="Gene3D" id="3.40.50.720">
    <property type="entry name" value="NAD(P)-binding Rossmann-like Domain"/>
    <property type="match status" value="1"/>
</dbReference>
<dbReference type="SUPFAM" id="SSF51735">
    <property type="entry name" value="NAD(P)-binding Rossmann-fold domains"/>
    <property type="match status" value="1"/>
</dbReference>
<dbReference type="GO" id="GO:0004312">
    <property type="term" value="F:fatty acid synthase activity"/>
    <property type="evidence" value="ECO:0007669"/>
    <property type="project" value="TreeGrafter"/>
</dbReference>
<dbReference type="PANTHER" id="PTHR43775">
    <property type="entry name" value="FATTY ACID SYNTHASE"/>
    <property type="match status" value="1"/>
</dbReference>
<dbReference type="STRING" id="112498.A0A2D3VM06"/>
<dbReference type="GeneID" id="35604499"/>
<dbReference type="PANTHER" id="PTHR43775:SF29">
    <property type="entry name" value="ASPERFURANONE POLYKETIDE SYNTHASE AFOG-RELATED"/>
    <property type="match status" value="1"/>
</dbReference>
<dbReference type="RefSeq" id="XP_023630438.1">
    <property type="nucleotide sequence ID" value="XM_023774670.1"/>
</dbReference>
<dbReference type="GO" id="GO:0006633">
    <property type="term" value="P:fatty acid biosynthetic process"/>
    <property type="evidence" value="ECO:0007669"/>
    <property type="project" value="TreeGrafter"/>
</dbReference>
<dbReference type="AlphaFoldDB" id="A0A2D3VM06"/>
<organism evidence="2 3">
    <name type="scientific">Ramularia collo-cygni</name>
    <dbReference type="NCBI Taxonomy" id="112498"/>
    <lineage>
        <taxon>Eukaryota</taxon>
        <taxon>Fungi</taxon>
        <taxon>Dikarya</taxon>
        <taxon>Ascomycota</taxon>
        <taxon>Pezizomycotina</taxon>
        <taxon>Dothideomycetes</taxon>
        <taxon>Dothideomycetidae</taxon>
        <taxon>Mycosphaerellales</taxon>
        <taxon>Mycosphaerellaceae</taxon>
        <taxon>Ramularia</taxon>
    </lineage>
</organism>
<evidence type="ECO:0000313" key="3">
    <source>
        <dbReference type="Proteomes" id="UP000225277"/>
    </source>
</evidence>
<dbReference type="InterPro" id="IPR050091">
    <property type="entry name" value="PKS_NRPS_Biosynth_Enz"/>
</dbReference>
<feature type="domain" description="Ketoreductase (KR)" evidence="1">
    <location>
        <begin position="1"/>
        <end position="78"/>
    </location>
</feature>
<dbReference type="OrthoDB" id="329835at2759"/>
<keyword evidence="3" id="KW-1185">Reference proteome</keyword>
<gene>
    <name evidence="2" type="ORF">RCC_09428</name>
</gene>
<evidence type="ECO:0000259" key="1">
    <source>
        <dbReference type="Pfam" id="PF08659"/>
    </source>
</evidence>
<proteinExistence type="predicted"/>
<dbReference type="GO" id="GO:0044550">
    <property type="term" value="P:secondary metabolite biosynthetic process"/>
    <property type="evidence" value="ECO:0007669"/>
    <property type="project" value="TreeGrafter"/>
</dbReference>
<dbReference type="Pfam" id="PF08659">
    <property type="entry name" value="KR"/>
    <property type="match status" value="1"/>
</dbReference>
<dbReference type="EMBL" id="FJUY01000017">
    <property type="protein sequence ID" value="CZT23714.1"/>
    <property type="molecule type" value="Genomic_DNA"/>
</dbReference>
<protein>
    <recommendedName>
        <fullName evidence="1">Ketoreductase (KR) domain-containing protein</fullName>
    </recommendedName>
</protein>
<accession>A0A2D3VM06</accession>
<dbReference type="InterPro" id="IPR013968">
    <property type="entry name" value="PKS_KR"/>
</dbReference>
<reference evidence="2 3" key="1">
    <citation type="submission" date="2016-03" db="EMBL/GenBank/DDBJ databases">
        <authorList>
            <person name="Ploux O."/>
        </authorList>
    </citation>
    <scope>NUCLEOTIDE SEQUENCE [LARGE SCALE GENOMIC DNA]</scope>
    <source>
        <strain evidence="2 3">URUG2</strain>
    </source>
</reference>
<dbReference type="Proteomes" id="UP000225277">
    <property type="component" value="Unassembled WGS sequence"/>
</dbReference>
<evidence type="ECO:0000313" key="2">
    <source>
        <dbReference type="EMBL" id="CZT23714.1"/>
    </source>
</evidence>
<dbReference type="InterPro" id="IPR036291">
    <property type="entry name" value="NAD(P)-bd_dom_sf"/>
</dbReference>
<name>A0A2D3VM06_9PEZI</name>